<evidence type="ECO:0000313" key="2">
    <source>
        <dbReference type="Proteomes" id="UP000186817"/>
    </source>
</evidence>
<gene>
    <name evidence="1" type="ORF">AK812_SmicGene48888</name>
</gene>
<dbReference type="Proteomes" id="UP000186817">
    <property type="component" value="Unassembled WGS sequence"/>
</dbReference>
<dbReference type="AlphaFoldDB" id="A0A1Q8ZKC9"/>
<proteinExistence type="predicted"/>
<comment type="caution">
    <text evidence="1">The sequence shown here is derived from an EMBL/GenBank/DDBJ whole genome shotgun (WGS) entry which is preliminary data.</text>
</comment>
<accession>A0A1Q8ZKC9</accession>
<protein>
    <submittedName>
        <fullName evidence="1">Uncharacterized protein</fullName>
    </submittedName>
</protein>
<feature type="non-terminal residue" evidence="1">
    <location>
        <position position="92"/>
    </location>
</feature>
<dbReference type="EMBL" id="LSRX01009179">
    <property type="protein sequence ID" value="OLP30152.1"/>
    <property type="molecule type" value="Genomic_DNA"/>
</dbReference>
<keyword evidence="2" id="KW-1185">Reference proteome</keyword>
<organism evidence="1 2">
    <name type="scientific">Symbiodinium microadriaticum</name>
    <name type="common">Dinoflagellate</name>
    <name type="synonym">Zooxanthella microadriatica</name>
    <dbReference type="NCBI Taxonomy" id="2951"/>
    <lineage>
        <taxon>Eukaryota</taxon>
        <taxon>Sar</taxon>
        <taxon>Alveolata</taxon>
        <taxon>Dinophyceae</taxon>
        <taxon>Suessiales</taxon>
        <taxon>Symbiodiniaceae</taxon>
        <taxon>Symbiodinium</taxon>
    </lineage>
</organism>
<name>A0A1Q8ZKC9_SYMMI</name>
<reference evidence="1 2" key="1">
    <citation type="submission" date="2016-02" db="EMBL/GenBank/DDBJ databases">
        <title>Genome analysis of coral dinoflagellate symbionts highlights evolutionary adaptations to a symbiotic lifestyle.</title>
        <authorList>
            <person name="Aranda M."/>
            <person name="Li Y."/>
            <person name="Liew Y.J."/>
            <person name="Baumgarten S."/>
            <person name="Simakov O."/>
            <person name="Wilson M."/>
            <person name="Piel J."/>
            <person name="Ashoor H."/>
            <person name="Bougouffa S."/>
            <person name="Bajic V.B."/>
            <person name="Ryu T."/>
            <person name="Ravasi T."/>
            <person name="Bayer T."/>
            <person name="Micklem G."/>
            <person name="Kim H."/>
            <person name="Bhak J."/>
            <person name="Lajeunesse T.C."/>
            <person name="Voolstra C.R."/>
        </authorList>
    </citation>
    <scope>NUCLEOTIDE SEQUENCE [LARGE SCALE GENOMIC DNA]</scope>
    <source>
        <strain evidence="1 2">CCMP2467</strain>
    </source>
</reference>
<evidence type="ECO:0000313" key="1">
    <source>
        <dbReference type="EMBL" id="OLP30152.1"/>
    </source>
</evidence>
<sequence>MPRFDWQLYVPVRASRGGIFGNKHMMVSGRTTVSDVANRAAMMFDGDEGRAKWFVRALSIDLQKIGVRYKHDMALEDQFEDTMKVAFFYARR</sequence>